<proteinExistence type="predicted"/>
<name>A0A0D5Y7X2_9PSED</name>
<evidence type="ECO:0000313" key="1">
    <source>
        <dbReference type="EMBL" id="AKA27120.1"/>
    </source>
</evidence>
<gene>
    <name evidence="1" type="ORF">PCL1606_56750</name>
</gene>
<dbReference type="PATRIC" id="fig|587753.10.peg.5662"/>
<dbReference type="EMBL" id="CP011110">
    <property type="protein sequence ID" value="AKA27120.1"/>
    <property type="molecule type" value="Genomic_DNA"/>
</dbReference>
<dbReference type="AlphaFoldDB" id="A0A0D5Y7X2"/>
<dbReference type="KEGG" id="pcz:PCL1606_56750"/>
<sequence>MGTSIILPSGIINPNHGMSMSLETLGLFAGFALPSRAHREQARSYKV</sequence>
<dbReference type="Proteomes" id="UP000032748">
    <property type="component" value="Chromosome"/>
</dbReference>
<evidence type="ECO:0000313" key="2">
    <source>
        <dbReference type="Proteomes" id="UP000032748"/>
    </source>
</evidence>
<organism evidence="1 2">
    <name type="scientific">Pseudomonas chlororaphis</name>
    <dbReference type="NCBI Taxonomy" id="587753"/>
    <lineage>
        <taxon>Bacteria</taxon>
        <taxon>Pseudomonadati</taxon>
        <taxon>Pseudomonadota</taxon>
        <taxon>Gammaproteobacteria</taxon>
        <taxon>Pseudomonadales</taxon>
        <taxon>Pseudomonadaceae</taxon>
        <taxon>Pseudomonas</taxon>
    </lineage>
</organism>
<reference evidence="1 2" key="1">
    <citation type="journal article" date="2015" name="Mol. Plant Microbe Interact.">
        <title>Comparative Genomic Analysis of Pseudomonas chlororaphis PCL1606 Reveals New Insight into Antifungal Compounds Involved in Biocontrol.</title>
        <authorList>
            <person name="Calderon C.E."/>
            <person name="Ramos C."/>
            <person name="de Vicente A."/>
            <person name="Cazorla F.M."/>
        </authorList>
    </citation>
    <scope>NUCLEOTIDE SEQUENCE [LARGE SCALE GENOMIC DNA]</scope>
    <source>
        <strain evidence="1 2">PCL1606</strain>
    </source>
</reference>
<protein>
    <submittedName>
        <fullName evidence="1">Uncharacterized protein</fullName>
    </submittedName>
</protein>
<accession>A0A0D5Y7X2</accession>